<evidence type="ECO:0000256" key="5">
    <source>
        <dbReference type="ARBA" id="ARBA00007731"/>
    </source>
</evidence>
<comment type="catalytic activity">
    <reaction evidence="1 11">
        <text>1-(5-phospho-beta-D-ribosyl)-5'-AMP + H2O = 1-(5-phospho-beta-D-ribosyl)-5-[(5-phospho-beta-D-ribosylamino)methylideneamino]imidazole-4-carboxamide</text>
        <dbReference type="Rhea" id="RHEA:20049"/>
        <dbReference type="ChEBI" id="CHEBI:15377"/>
        <dbReference type="ChEBI" id="CHEBI:58435"/>
        <dbReference type="ChEBI" id="CHEBI:59457"/>
        <dbReference type="EC" id="3.5.4.19"/>
    </reaction>
</comment>
<dbReference type="EMBL" id="AODH01000044">
    <property type="protein sequence ID" value="EUJ37007.1"/>
    <property type="molecule type" value="Genomic_DNA"/>
</dbReference>
<evidence type="ECO:0000256" key="9">
    <source>
        <dbReference type="ARBA" id="ARBA00022801"/>
    </source>
</evidence>
<reference evidence="13 14" key="1">
    <citation type="submission" date="2012-12" db="EMBL/GenBank/DDBJ databases">
        <title>Novel taxa of Listeriaceae from agricultural environments in the United States.</title>
        <authorList>
            <person name="den Bakker H.C."/>
            <person name="Allred A."/>
            <person name="Warchocki S."/>
            <person name="Wright E.M."/>
            <person name="Burrell A."/>
            <person name="Nightingale K.K."/>
            <person name="Kephart D."/>
            <person name="Wiedmann M."/>
        </authorList>
    </citation>
    <scope>NUCLEOTIDE SEQUENCE [LARGE SCALE GENOMIC DNA]</scope>
    <source>
        <strain evidence="13 14">FSL F6-1037</strain>
    </source>
</reference>
<evidence type="ECO:0000256" key="10">
    <source>
        <dbReference type="ARBA" id="ARBA00023102"/>
    </source>
</evidence>
<comment type="similarity">
    <text evidence="5">In the C-terminal section; belongs to the PRA-PH family.</text>
</comment>
<dbReference type="InterPro" id="IPR026660">
    <property type="entry name" value="PRA-CH"/>
</dbReference>
<dbReference type="PANTHER" id="PTHR42945:SF1">
    <property type="entry name" value="HISTIDINE BIOSYNTHESIS BIFUNCTIONAL PROTEIN HIS7"/>
    <property type="match status" value="1"/>
</dbReference>
<keyword evidence="9 11" id="KW-0378">Hydrolase</keyword>
<evidence type="ECO:0000256" key="1">
    <source>
        <dbReference type="ARBA" id="ARBA00000024"/>
    </source>
</evidence>
<dbReference type="PANTHER" id="PTHR42945">
    <property type="entry name" value="HISTIDINE BIOSYNTHESIS BIFUNCTIONAL PROTEIN"/>
    <property type="match status" value="1"/>
</dbReference>
<dbReference type="AlphaFoldDB" id="W7CJ57"/>
<organism evidence="13 14">
    <name type="scientific">Brochothrix campestris FSL F6-1037</name>
    <dbReference type="NCBI Taxonomy" id="1265861"/>
    <lineage>
        <taxon>Bacteria</taxon>
        <taxon>Bacillati</taxon>
        <taxon>Bacillota</taxon>
        <taxon>Bacilli</taxon>
        <taxon>Bacillales</taxon>
        <taxon>Listeriaceae</taxon>
        <taxon>Brochothrix</taxon>
    </lineage>
</organism>
<keyword evidence="11" id="KW-0862">Zinc</keyword>
<feature type="binding site" evidence="11">
    <location>
        <position position="75"/>
    </location>
    <ligand>
        <name>Mg(2+)</name>
        <dbReference type="ChEBI" id="CHEBI:18420"/>
    </ligand>
</feature>
<keyword evidence="7 11" id="KW-0963">Cytoplasm</keyword>
<keyword evidence="10 11" id="KW-0368">Histidine biosynthesis</keyword>
<comment type="similarity">
    <text evidence="11">Belongs to the PRA-CH family.</text>
</comment>
<dbReference type="GO" id="GO:0008270">
    <property type="term" value="F:zinc ion binding"/>
    <property type="evidence" value="ECO:0007669"/>
    <property type="project" value="UniProtKB-UniRule"/>
</dbReference>
<dbReference type="UniPathway" id="UPA00031">
    <property type="reaction ID" value="UER00008"/>
</dbReference>
<dbReference type="InterPro" id="IPR002496">
    <property type="entry name" value="PRib_AMP_CycHydrolase_dom"/>
</dbReference>
<comment type="subunit">
    <text evidence="11">Homodimer.</text>
</comment>
<feature type="binding site" evidence="11">
    <location>
        <position position="77"/>
    </location>
    <ligand>
        <name>Mg(2+)</name>
        <dbReference type="ChEBI" id="CHEBI:18420"/>
    </ligand>
</feature>
<comment type="subcellular location">
    <subcellularLocation>
        <location evidence="11">Cytoplasm</location>
    </subcellularLocation>
</comment>
<feature type="binding site" evidence="11">
    <location>
        <position position="73"/>
    </location>
    <ligand>
        <name>Mg(2+)</name>
        <dbReference type="ChEBI" id="CHEBI:18420"/>
    </ligand>
</feature>
<comment type="cofactor">
    <cofactor evidence="11">
        <name>Zn(2+)</name>
        <dbReference type="ChEBI" id="CHEBI:29105"/>
    </cofactor>
    <text evidence="11">Binds 1 zinc ion per subunit.</text>
</comment>
<comment type="pathway">
    <text evidence="3 11">Amino-acid biosynthesis; L-histidine biosynthesis; L-histidine from 5-phospho-alpha-D-ribose 1-diphosphate: step 3/9.</text>
</comment>
<sequence>MSLAFNKQDGLIPAIIVDDVSGDVLMLGYMNEAAYQLTVSSGHTWFYSRSRNELWHKGATSGQYQRVKHITSDCDEDTLLIRVEQLGGGACHTGATSCFFNNISFTASEGGVENGSN</sequence>
<name>W7CJ57_9LIST</name>
<comment type="pathway">
    <text evidence="4">Amino-acid biosynthesis; L-histidine biosynthesis; L-histidine from 5-phospho-alpha-D-ribose 1-diphosphate: step 2/9.</text>
</comment>
<keyword evidence="8 11" id="KW-0028">Amino-acid biosynthesis</keyword>
<proteinExistence type="inferred from homology"/>
<feature type="binding site" evidence="11">
    <location>
        <position position="98"/>
    </location>
    <ligand>
        <name>Zn(2+)</name>
        <dbReference type="ChEBI" id="CHEBI:29105"/>
        <note>ligand shared between dimeric partners</note>
    </ligand>
</feature>
<dbReference type="Proteomes" id="UP000019243">
    <property type="component" value="Unassembled WGS sequence"/>
</dbReference>
<dbReference type="PATRIC" id="fig|1265861.3.peg.2051"/>
<dbReference type="FunFam" id="3.10.20.810:FF:000001">
    <property type="entry name" value="Histidine biosynthesis bifunctional protein HisIE"/>
    <property type="match status" value="1"/>
</dbReference>
<dbReference type="InterPro" id="IPR038019">
    <property type="entry name" value="PRib_AMP_CycHydrolase_sf"/>
</dbReference>
<comment type="cofactor">
    <cofactor evidence="11">
        <name>Mg(2+)</name>
        <dbReference type="ChEBI" id="CHEBI:18420"/>
    </cofactor>
    <text evidence="11">Binds 1 Mg(2+) ion per subunit.</text>
</comment>
<keyword evidence="11" id="KW-0479">Metal-binding</keyword>
<keyword evidence="14" id="KW-1185">Reference proteome</keyword>
<dbReference type="RefSeq" id="WP_035315273.1">
    <property type="nucleotide sequence ID" value="NZ_AODH01000044.1"/>
</dbReference>
<evidence type="ECO:0000256" key="3">
    <source>
        <dbReference type="ARBA" id="ARBA00005169"/>
    </source>
</evidence>
<comment type="function">
    <text evidence="11">Catalyzes the hydrolysis of the adenine ring of phosphoribosyl-AMP.</text>
</comment>
<comment type="catalytic activity">
    <reaction evidence="2">
        <text>1-(5-phospho-beta-D-ribosyl)-ATP + H2O = 1-(5-phospho-beta-D-ribosyl)-5'-AMP + diphosphate + H(+)</text>
        <dbReference type="Rhea" id="RHEA:22828"/>
        <dbReference type="ChEBI" id="CHEBI:15377"/>
        <dbReference type="ChEBI" id="CHEBI:15378"/>
        <dbReference type="ChEBI" id="CHEBI:33019"/>
        <dbReference type="ChEBI" id="CHEBI:59457"/>
        <dbReference type="ChEBI" id="CHEBI:73183"/>
        <dbReference type="EC" id="3.6.1.31"/>
    </reaction>
</comment>
<dbReference type="GO" id="GO:0000105">
    <property type="term" value="P:L-histidine biosynthetic process"/>
    <property type="evidence" value="ECO:0007669"/>
    <property type="project" value="UniProtKB-UniRule"/>
</dbReference>
<evidence type="ECO:0000256" key="4">
    <source>
        <dbReference type="ARBA" id="ARBA00005204"/>
    </source>
</evidence>
<feature type="binding site" evidence="11">
    <location>
        <position position="91"/>
    </location>
    <ligand>
        <name>Zn(2+)</name>
        <dbReference type="ChEBI" id="CHEBI:29105"/>
        <note>ligand shared between dimeric partners</note>
    </ligand>
</feature>
<dbReference type="OrthoDB" id="9795769at2"/>
<evidence type="ECO:0000256" key="8">
    <source>
        <dbReference type="ARBA" id="ARBA00022605"/>
    </source>
</evidence>
<dbReference type="NCBIfam" id="NF000768">
    <property type="entry name" value="PRK00051.1"/>
    <property type="match status" value="1"/>
</dbReference>
<feature type="binding site" evidence="11">
    <location>
        <position position="74"/>
    </location>
    <ligand>
        <name>Zn(2+)</name>
        <dbReference type="ChEBI" id="CHEBI:29105"/>
        <note>ligand shared between dimeric partners</note>
    </ligand>
</feature>
<dbReference type="Gene3D" id="3.10.20.810">
    <property type="entry name" value="Phosphoribosyl-AMP cyclohydrolase"/>
    <property type="match status" value="1"/>
</dbReference>
<dbReference type="SUPFAM" id="SSF141734">
    <property type="entry name" value="HisI-like"/>
    <property type="match status" value="1"/>
</dbReference>
<dbReference type="STRING" id="1265861.BCAMP_10445"/>
<evidence type="ECO:0000259" key="12">
    <source>
        <dbReference type="Pfam" id="PF01502"/>
    </source>
</evidence>
<evidence type="ECO:0000313" key="14">
    <source>
        <dbReference type="Proteomes" id="UP000019243"/>
    </source>
</evidence>
<comment type="caution">
    <text evidence="13">The sequence shown here is derived from an EMBL/GenBank/DDBJ whole genome shotgun (WGS) entry which is preliminary data.</text>
</comment>
<protein>
    <recommendedName>
        <fullName evidence="11">Phosphoribosyl-AMP cyclohydrolase</fullName>
        <shortName evidence="11">PRA-CH</shortName>
        <ecNumber evidence="11">3.5.4.19</ecNumber>
    </recommendedName>
</protein>
<keyword evidence="11" id="KW-0460">Magnesium</keyword>
<evidence type="ECO:0000313" key="13">
    <source>
        <dbReference type="EMBL" id="EUJ37007.1"/>
    </source>
</evidence>
<dbReference type="GO" id="GO:0004636">
    <property type="term" value="F:phosphoribosyl-ATP diphosphatase activity"/>
    <property type="evidence" value="ECO:0007669"/>
    <property type="project" value="UniProtKB-EC"/>
</dbReference>
<accession>W7CJ57</accession>
<evidence type="ECO:0000256" key="6">
    <source>
        <dbReference type="ARBA" id="ARBA00008299"/>
    </source>
</evidence>
<feature type="domain" description="Phosphoribosyl-AMP cyclohydrolase" evidence="12">
    <location>
        <begin position="26"/>
        <end position="100"/>
    </location>
</feature>
<gene>
    <name evidence="11" type="primary">hisI</name>
    <name evidence="13" type="ORF">BCAMP_10445</name>
</gene>
<dbReference type="Pfam" id="PF01502">
    <property type="entry name" value="PRA-CH"/>
    <property type="match status" value="1"/>
</dbReference>
<dbReference type="GO" id="GO:0005737">
    <property type="term" value="C:cytoplasm"/>
    <property type="evidence" value="ECO:0007669"/>
    <property type="project" value="UniProtKB-SubCell"/>
</dbReference>
<evidence type="ECO:0000256" key="11">
    <source>
        <dbReference type="HAMAP-Rule" id="MF_01021"/>
    </source>
</evidence>
<evidence type="ECO:0000256" key="7">
    <source>
        <dbReference type="ARBA" id="ARBA00022490"/>
    </source>
</evidence>
<dbReference type="EC" id="3.5.4.19" evidence="11"/>
<evidence type="ECO:0000256" key="2">
    <source>
        <dbReference type="ARBA" id="ARBA00001460"/>
    </source>
</evidence>
<dbReference type="GO" id="GO:0004635">
    <property type="term" value="F:phosphoribosyl-AMP cyclohydrolase activity"/>
    <property type="evidence" value="ECO:0007669"/>
    <property type="project" value="UniProtKB-UniRule"/>
</dbReference>
<dbReference type="HAMAP" id="MF_01021">
    <property type="entry name" value="HisI"/>
    <property type="match status" value="1"/>
</dbReference>
<dbReference type="GO" id="GO:0000287">
    <property type="term" value="F:magnesium ion binding"/>
    <property type="evidence" value="ECO:0007669"/>
    <property type="project" value="UniProtKB-UniRule"/>
</dbReference>
<comment type="similarity">
    <text evidence="6">In the N-terminal section; belongs to the PRA-CH family.</text>
</comment>